<dbReference type="HOGENOM" id="CLU_044614_0_0_1"/>
<keyword evidence="1" id="KW-1133">Transmembrane helix</keyword>
<gene>
    <name evidence="2" type="ORF">GYMLUDRAFT_245864</name>
</gene>
<dbReference type="EMBL" id="KN834783">
    <property type="protein sequence ID" value="KIK58780.1"/>
    <property type="molecule type" value="Genomic_DNA"/>
</dbReference>
<feature type="transmembrane region" description="Helical" evidence="1">
    <location>
        <begin position="22"/>
        <end position="46"/>
    </location>
</feature>
<dbReference type="Proteomes" id="UP000053593">
    <property type="component" value="Unassembled WGS sequence"/>
</dbReference>
<proteinExistence type="predicted"/>
<evidence type="ECO:0000313" key="3">
    <source>
        <dbReference type="Proteomes" id="UP000053593"/>
    </source>
</evidence>
<feature type="transmembrane region" description="Helical" evidence="1">
    <location>
        <begin position="179"/>
        <end position="200"/>
    </location>
</feature>
<keyword evidence="1" id="KW-0472">Membrane</keyword>
<keyword evidence="1" id="KW-0812">Transmembrane</keyword>
<reference evidence="2 3" key="1">
    <citation type="submission" date="2014-04" db="EMBL/GenBank/DDBJ databases">
        <title>Evolutionary Origins and Diversification of the Mycorrhizal Mutualists.</title>
        <authorList>
            <consortium name="DOE Joint Genome Institute"/>
            <consortium name="Mycorrhizal Genomics Consortium"/>
            <person name="Kohler A."/>
            <person name="Kuo A."/>
            <person name="Nagy L.G."/>
            <person name="Floudas D."/>
            <person name="Copeland A."/>
            <person name="Barry K.W."/>
            <person name="Cichocki N."/>
            <person name="Veneault-Fourrey C."/>
            <person name="LaButti K."/>
            <person name="Lindquist E.A."/>
            <person name="Lipzen A."/>
            <person name="Lundell T."/>
            <person name="Morin E."/>
            <person name="Murat C."/>
            <person name="Riley R."/>
            <person name="Ohm R."/>
            <person name="Sun H."/>
            <person name="Tunlid A."/>
            <person name="Henrissat B."/>
            <person name="Grigoriev I.V."/>
            <person name="Hibbett D.S."/>
            <person name="Martin F."/>
        </authorList>
    </citation>
    <scope>NUCLEOTIDE SEQUENCE [LARGE SCALE GENOMIC DNA]</scope>
    <source>
        <strain evidence="2 3">FD-317 M1</strain>
    </source>
</reference>
<dbReference type="OrthoDB" id="2796825at2759"/>
<dbReference type="AlphaFoldDB" id="A0A0D0B5X7"/>
<evidence type="ECO:0000256" key="1">
    <source>
        <dbReference type="SAM" id="Phobius"/>
    </source>
</evidence>
<feature type="transmembrane region" description="Helical" evidence="1">
    <location>
        <begin position="58"/>
        <end position="82"/>
    </location>
</feature>
<evidence type="ECO:0000313" key="2">
    <source>
        <dbReference type="EMBL" id="KIK58780.1"/>
    </source>
</evidence>
<keyword evidence="3" id="KW-1185">Reference proteome</keyword>
<feature type="transmembrane region" description="Helical" evidence="1">
    <location>
        <begin position="107"/>
        <end position="129"/>
    </location>
</feature>
<accession>A0A0D0B5X7</accession>
<sequence>MVNPFATQEDPTSLWYEQSNYIATHLAAVGYGIHVAVFSMTVYYTLKQEKRNNRSYAWIGWLIFNTLLFTFGTINLACSIRFNENAWLNDRQYPGGPFAYMIEQQSIPVMTLGNCASILASFLADALLLYRAAILWNYVWYIVIPPAMFYIACVILSILTTVQIALPTQTHWQPLSLPVWIILMILPIWLTALIAGKIYYHKKRMQDLLGLVDAQNYTGASAIVIESALPFTIISIILLGLFGDSNIAQNLFLPLMVQCECISPEMITLRVMLGRAWERNTLTDSEGRKAEKGNRMQFRRPTVIMESVQAMSSQTEYSLSSNADK</sequence>
<feature type="transmembrane region" description="Helical" evidence="1">
    <location>
        <begin position="138"/>
        <end position="159"/>
    </location>
</feature>
<feature type="transmembrane region" description="Helical" evidence="1">
    <location>
        <begin position="220"/>
        <end position="242"/>
    </location>
</feature>
<organism evidence="2 3">
    <name type="scientific">Collybiopsis luxurians FD-317 M1</name>
    <dbReference type="NCBI Taxonomy" id="944289"/>
    <lineage>
        <taxon>Eukaryota</taxon>
        <taxon>Fungi</taxon>
        <taxon>Dikarya</taxon>
        <taxon>Basidiomycota</taxon>
        <taxon>Agaricomycotina</taxon>
        <taxon>Agaricomycetes</taxon>
        <taxon>Agaricomycetidae</taxon>
        <taxon>Agaricales</taxon>
        <taxon>Marasmiineae</taxon>
        <taxon>Omphalotaceae</taxon>
        <taxon>Collybiopsis</taxon>
        <taxon>Collybiopsis luxurians</taxon>
    </lineage>
</organism>
<protein>
    <submittedName>
        <fullName evidence="2">Uncharacterized protein</fullName>
    </submittedName>
</protein>
<name>A0A0D0B5X7_9AGAR</name>